<comment type="caution">
    <text evidence="3">The sequence shown here is derived from an EMBL/GenBank/DDBJ whole genome shotgun (WGS) entry which is preliminary data.</text>
</comment>
<gene>
    <name evidence="3" type="ORF">J2T57_003858</name>
</gene>
<dbReference type="SUPFAM" id="SSF56935">
    <property type="entry name" value="Porins"/>
    <property type="match status" value="1"/>
</dbReference>
<evidence type="ECO:0000256" key="1">
    <source>
        <dbReference type="SAM" id="SignalP"/>
    </source>
</evidence>
<sequence>MKIRPYTTTAGSALALAALLAAGNAQAIEASVSGQVNRAIVYADDGEDTNSAFVDNQNSNSRFRFTGSAEMVPGIRAGILAEFSMVTGSSSAFSIEEQDDGFGFGRRHMDAFFSGDFGAVRLGQGSGAADGGVEVDLSGTSVVQWVGAADIGGGVNFRDEDGGFGPTIGAVTNSFDFESRYQRIRYDSPAFGPLSLAGSFGKKGGAGDDTTELALRYNADFAGVGRLGAALGYSNRSIGGDIGSVETVGGSVSFLHDTGFNVTLAYAQIEDDNELDADNTYIKIGYTTGVHSVALDYGVTSDLGAEGDSEWFGLGYVWRPIGWAELYAGAKIHSHDDVGDQSFDDITMVTTGTRLRF</sequence>
<protein>
    <recommendedName>
        <fullName evidence="2">Porin domain-containing protein</fullName>
    </recommendedName>
</protein>
<dbReference type="AlphaFoldDB" id="A0AAE3KHT7"/>
<evidence type="ECO:0000313" key="3">
    <source>
        <dbReference type="EMBL" id="MCP1676687.1"/>
    </source>
</evidence>
<dbReference type="GO" id="GO:0015288">
    <property type="term" value="F:porin activity"/>
    <property type="evidence" value="ECO:0007669"/>
    <property type="project" value="InterPro"/>
</dbReference>
<dbReference type="InterPro" id="IPR023614">
    <property type="entry name" value="Porin_dom_sf"/>
</dbReference>
<accession>A0AAE3KHT7</accession>
<dbReference type="Pfam" id="PF13609">
    <property type="entry name" value="Porin_4"/>
    <property type="match status" value="1"/>
</dbReference>
<keyword evidence="1" id="KW-0732">Signal</keyword>
<feature type="signal peptide" evidence="1">
    <location>
        <begin position="1"/>
        <end position="27"/>
    </location>
</feature>
<proteinExistence type="predicted"/>
<reference evidence="3" key="1">
    <citation type="submission" date="2022-03" db="EMBL/GenBank/DDBJ databases">
        <title>Genomic Encyclopedia of Type Strains, Phase III (KMG-III): the genomes of soil and plant-associated and newly described type strains.</title>
        <authorList>
            <person name="Whitman W."/>
        </authorList>
    </citation>
    <scope>NUCLEOTIDE SEQUENCE</scope>
    <source>
        <strain evidence="3">ANL 6-2</strain>
    </source>
</reference>
<dbReference type="RefSeq" id="WP_253483521.1">
    <property type="nucleotide sequence ID" value="NZ_JALJXV010000010.1"/>
</dbReference>
<evidence type="ECO:0000259" key="2">
    <source>
        <dbReference type="Pfam" id="PF13609"/>
    </source>
</evidence>
<keyword evidence="4" id="KW-1185">Reference proteome</keyword>
<name>A0AAE3KHT7_9GAMM</name>
<dbReference type="EMBL" id="JALJXV010000010">
    <property type="protein sequence ID" value="MCP1676687.1"/>
    <property type="molecule type" value="Genomic_DNA"/>
</dbReference>
<evidence type="ECO:0000313" key="4">
    <source>
        <dbReference type="Proteomes" id="UP001205843"/>
    </source>
</evidence>
<dbReference type="Gene3D" id="2.40.160.10">
    <property type="entry name" value="Porin"/>
    <property type="match status" value="1"/>
</dbReference>
<dbReference type="Proteomes" id="UP001205843">
    <property type="component" value="Unassembled WGS sequence"/>
</dbReference>
<dbReference type="GO" id="GO:0016020">
    <property type="term" value="C:membrane"/>
    <property type="evidence" value="ECO:0007669"/>
    <property type="project" value="InterPro"/>
</dbReference>
<organism evidence="3 4">
    <name type="scientific">Natronocella acetinitrilica</name>
    <dbReference type="NCBI Taxonomy" id="414046"/>
    <lineage>
        <taxon>Bacteria</taxon>
        <taxon>Pseudomonadati</taxon>
        <taxon>Pseudomonadota</taxon>
        <taxon>Gammaproteobacteria</taxon>
        <taxon>Chromatiales</taxon>
        <taxon>Ectothiorhodospiraceae</taxon>
        <taxon>Natronocella</taxon>
    </lineage>
</organism>
<dbReference type="InterPro" id="IPR033900">
    <property type="entry name" value="Gram_neg_porin_domain"/>
</dbReference>
<feature type="chain" id="PRO_5042018978" description="Porin domain-containing protein" evidence="1">
    <location>
        <begin position="28"/>
        <end position="357"/>
    </location>
</feature>
<feature type="domain" description="Porin" evidence="2">
    <location>
        <begin position="15"/>
        <end position="318"/>
    </location>
</feature>